<keyword evidence="1" id="KW-0547">Nucleotide-binding</keyword>
<dbReference type="InterPro" id="IPR036086">
    <property type="entry name" value="ParB/Sulfiredoxin_sf"/>
</dbReference>
<protein>
    <recommendedName>
        <fullName evidence="5">ParB/Sulfiredoxin domain-containing protein</fullName>
    </recommendedName>
</protein>
<reference evidence="3 4" key="1">
    <citation type="journal article" date="2016" name="Nat. Commun.">
        <title>Thousands of microbial genomes shed light on interconnected biogeochemical processes in an aquifer system.</title>
        <authorList>
            <person name="Anantharaman K."/>
            <person name="Brown C.T."/>
            <person name="Hug L.A."/>
            <person name="Sharon I."/>
            <person name="Castelle C.J."/>
            <person name="Probst A.J."/>
            <person name="Thomas B.C."/>
            <person name="Singh A."/>
            <person name="Wilkins M.J."/>
            <person name="Karaoz U."/>
            <person name="Brodie E.L."/>
            <person name="Williams K.H."/>
            <person name="Hubbard S.S."/>
            <person name="Banfield J.F."/>
        </authorList>
    </citation>
    <scope>NUCLEOTIDE SEQUENCE [LARGE SCALE GENOMIC DNA]</scope>
</reference>
<evidence type="ECO:0000256" key="1">
    <source>
        <dbReference type="ARBA" id="ARBA00022741"/>
    </source>
</evidence>
<dbReference type="InterPro" id="IPR023098">
    <property type="entry name" value="SerK/SbnI_C"/>
</dbReference>
<organism evidence="3 4">
    <name type="scientific">Candidatus Chisholmbacteria bacterium RIFCSPHIGHO2_01_FULL_52_32</name>
    <dbReference type="NCBI Taxonomy" id="1797591"/>
    <lineage>
        <taxon>Bacteria</taxon>
        <taxon>Candidatus Chisholmiibacteriota</taxon>
    </lineage>
</organism>
<proteinExistence type="predicted"/>
<dbReference type="GO" id="GO:0005524">
    <property type="term" value="F:ATP binding"/>
    <property type="evidence" value="ECO:0007669"/>
    <property type="project" value="UniProtKB-KW"/>
</dbReference>
<dbReference type="Proteomes" id="UP000179233">
    <property type="component" value="Unassembled WGS sequence"/>
</dbReference>
<dbReference type="SUPFAM" id="SSF110849">
    <property type="entry name" value="ParB/Sulfiredoxin"/>
    <property type="match status" value="1"/>
</dbReference>
<evidence type="ECO:0000256" key="2">
    <source>
        <dbReference type="ARBA" id="ARBA00022840"/>
    </source>
</evidence>
<accession>A0A1G1VQH0</accession>
<dbReference type="Gene3D" id="3.30.1760.10">
    <property type="entry name" value="Conserved hypothetical protein from pyrococcus furiosus pfu- 392566-001, domain 2"/>
    <property type="match status" value="1"/>
</dbReference>
<sequence>MSYLLPDLRIVPLRSVVIQEYFDSGISRDLLRKIEEDGVLMNPPIVAAFGSRYLHLDGANRLTTLAELGYPHAIVQVVDYFDPRSVELKSWCHVSAVDERRFMRLIRGLPGVSVDLLKVGRDRHVSLEKRTVCLVVFADGKACRVWGNEELVSQVSLMNKVVDFYKHLVIRDQEDVFFDEETLAEFFRRHQGKNVVLFFPTFRPQDVLNVVRAGEKFPPGITRHIIRFRALRVNFPLAVLKSPRSLAWKRDYLKRFMEKIEWRVYEEPVVMGER</sequence>
<dbReference type="AlphaFoldDB" id="A0A1G1VQH0"/>
<keyword evidence="2" id="KW-0067">ATP-binding</keyword>
<comment type="caution">
    <text evidence="3">The sequence shown here is derived from an EMBL/GenBank/DDBJ whole genome shotgun (WGS) entry which is preliminary data.</text>
</comment>
<evidence type="ECO:0000313" key="3">
    <source>
        <dbReference type="EMBL" id="OGY17642.1"/>
    </source>
</evidence>
<evidence type="ECO:0000313" key="4">
    <source>
        <dbReference type="Proteomes" id="UP000179233"/>
    </source>
</evidence>
<name>A0A1G1VQH0_9BACT</name>
<dbReference type="EMBL" id="MHCJ01000007">
    <property type="protein sequence ID" value="OGY17642.1"/>
    <property type="molecule type" value="Genomic_DNA"/>
</dbReference>
<gene>
    <name evidence="3" type="ORF">A2786_05545</name>
</gene>
<dbReference type="Gene3D" id="3.90.1530.10">
    <property type="entry name" value="Conserved hypothetical protein from pyrococcus furiosus pfu- 392566-001, ParB domain"/>
    <property type="match status" value="1"/>
</dbReference>
<evidence type="ECO:0008006" key="5">
    <source>
        <dbReference type="Google" id="ProtNLM"/>
    </source>
</evidence>